<dbReference type="PATRIC" id="fig|251221.4.peg.1947"/>
<dbReference type="Pfam" id="PF11347">
    <property type="entry name" value="CRR42-like"/>
    <property type="match status" value="1"/>
</dbReference>
<dbReference type="AlphaFoldDB" id="Q7NJB8"/>
<keyword evidence="2" id="KW-1185">Reference proteome</keyword>
<dbReference type="eggNOG" id="ENOG50330CE">
    <property type="taxonomic scope" value="Bacteria"/>
</dbReference>
<evidence type="ECO:0000313" key="1">
    <source>
        <dbReference type="EMBL" id="BAC89855.1"/>
    </source>
</evidence>
<dbReference type="PANTHER" id="PTHR36799">
    <property type="match status" value="1"/>
</dbReference>
<dbReference type="EMBL" id="BA000045">
    <property type="protein sequence ID" value="BAC89855.1"/>
    <property type="molecule type" value="Genomic_DNA"/>
</dbReference>
<dbReference type="HOGENOM" id="CLU_180541_0_0_3"/>
<dbReference type="NCBIfam" id="NF045913">
    <property type="entry name" value="RegSipA"/>
    <property type="match status" value="1"/>
</dbReference>
<accession>Q7NJB8</accession>
<dbReference type="KEGG" id="gvi:gsr1914"/>
<dbReference type="InParanoid" id="Q7NJB8"/>
<dbReference type="STRING" id="251221.gene:10759406"/>
<dbReference type="OrthoDB" id="463889at2"/>
<sequence length="95" mass="10827">MENLGKGRYSRRRYTRGSYRTRWDMAGMEVGQKVRLVRVPPYVKTADAMPMLRSSAFLEVGQEGLILDRRPGNYWAVRFKQGAFLIDGGDLEAVG</sequence>
<proteinExistence type="predicted"/>
<dbReference type="Proteomes" id="UP000000557">
    <property type="component" value="Chromosome"/>
</dbReference>
<protein>
    <submittedName>
        <fullName evidence="1">Gsr1914 protein</fullName>
    </submittedName>
</protein>
<evidence type="ECO:0000313" key="2">
    <source>
        <dbReference type="Proteomes" id="UP000000557"/>
    </source>
</evidence>
<dbReference type="PANTHER" id="PTHR36799:SF2">
    <property type="entry name" value="PROTEIN CHLORORESPIRATORY REDUCTION 42, CHLOROPLASTIC"/>
    <property type="match status" value="1"/>
</dbReference>
<dbReference type="InterPro" id="IPR021495">
    <property type="entry name" value="CRR42-like"/>
</dbReference>
<gene>
    <name evidence="1" type="ordered locus">gsr1914</name>
</gene>
<organism evidence="1 2">
    <name type="scientific">Gloeobacter violaceus (strain ATCC 29082 / PCC 7421)</name>
    <dbReference type="NCBI Taxonomy" id="251221"/>
    <lineage>
        <taxon>Bacteria</taxon>
        <taxon>Bacillati</taxon>
        <taxon>Cyanobacteriota</taxon>
        <taxon>Cyanophyceae</taxon>
        <taxon>Gloeobacterales</taxon>
        <taxon>Gloeobacteraceae</taxon>
        <taxon>Gloeobacter</taxon>
    </lineage>
</organism>
<name>Q7NJB8_GLOVI</name>
<dbReference type="EnsemblBacteria" id="BAC89855">
    <property type="protein sequence ID" value="BAC89855"/>
    <property type="gene ID" value="BAC89855"/>
</dbReference>
<dbReference type="PhylomeDB" id="Q7NJB8"/>
<reference evidence="1 2" key="2">
    <citation type="journal article" date="2003" name="DNA Res.">
        <title>Complete genome structure of Gloeobacter violaceus PCC 7421, a cyanobacterium that lacks thylakoids (supplement).</title>
        <authorList>
            <person name="Nakamura Y."/>
            <person name="Kaneko T."/>
            <person name="Sato S."/>
            <person name="Mimuro M."/>
            <person name="Miyashita H."/>
            <person name="Tsuchiya T."/>
            <person name="Sasamoto S."/>
            <person name="Watanabe A."/>
            <person name="Kawashima K."/>
            <person name="Kishida Y."/>
            <person name="Kiyokawa C."/>
            <person name="Kohara M."/>
            <person name="Matsumoto M."/>
            <person name="Matsuno A."/>
            <person name="Nakazaki N."/>
            <person name="Shimpo S."/>
            <person name="Takeuchi C."/>
            <person name="Yamada M."/>
            <person name="Tabata S."/>
        </authorList>
    </citation>
    <scope>NUCLEOTIDE SEQUENCE [LARGE SCALE GENOMIC DNA]</scope>
    <source>
        <strain evidence="2">ATCC 29082 / PCC 7421</strain>
    </source>
</reference>
<reference evidence="1 2" key="1">
    <citation type="journal article" date="2003" name="DNA Res.">
        <title>Complete genome structure of Gloeobacter violaceus PCC 7421, a cyanobacterium that lacks thylakoids.</title>
        <authorList>
            <person name="Nakamura Y."/>
            <person name="Kaneko T."/>
            <person name="Sato S."/>
            <person name="Mimuro M."/>
            <person name="Miyashita H."/>
            <person name="Tsuchiya T."/>
            <person name="Sasamoto S."/>
            <person name="Watanabe A."/>
            <person name="Kawashima K."/>
            <person name="Kishida Y."/>
            <person name="Kiyokawa C."/>
            <person name="Kohara M."/>
            <person name="Matsumoto M."/>
            <person name="Matsuno A."/>
            <person name="Nakazaki N."/>
            <person name="Shimpo S."/>
            <person name="Takeuchi C."/>
            <person name="Yamada M."/>
            <person name="Tabata S."/>
        </authorList>
    </citation>
    <scope>NUCLEOTIDE SEQUENCE [LARGE SCALE GENOMIC DNA]</scope>
    <source>
        <strain evidence="2">ATCC 29082 / PCC 7421</strain>
    </source>
</reference>